<feature type="region of interest" description="Disordered" evidence="1">
    <location>
        <begin position="487"/>
        <end position="554"/>
    </location>
</feature>
<keyword evidence="4" id="KW-1185">Reference proteome</keyword>
<protein>
    <recommendedName>
        <fullName evidence="2">Circularly permuted ATP-grasp type 2 domain-containing protein</fullName>
    </recommendedName>
</protein>
<dbReference type="Pfam" id="PF14403">
    <property type="entry name" value="CP_ATPgrasp_2"/>
    <property type="match status" value="1"/>
</dbReference>
<organism evidence="3 4">
    <name type="scientific">Desulfamplus magnetovallimortis</name>
    <dbReference type="NCBI Taxonomy" id="1246637"/>
    <lineage>
        <taxon>Bacteria</taxon>
        <taxon>Pseudomonadati</taxon>
        <taxon>Thermodesulfobacteriota</taxon>
        <taxon>Desulfobacteria</taxon>
        <taxon>Desulfobacterales</taxon>
        <taxon>Desulfobacteraceae</taxon>
        <taxon>Desulfamplus</taxon>
    </lineage>
</organism>
<dbReference type="Proteomes" id="UP000191931">
    <property type="component" value="Unassembled WGS sequence"/>
</dbReference>
<dbReference type="PANTHER" id="PTHR34595">
    <property type="entry name" value="BLR5612 PROTEIN"/>
    <property type="match status" value="1"/>
</dbReference>
<dbReference type="Gene3D" id="3.30.1490.270">
    <property type="match status" value="1"/>
</dbReference>
<dbReference type="InterPro" id="IPR051680">
    <property type="entry name" value="ATP-dep_Glu-Cys_Ligase-2"/>
</dbReference>
<sequence>MKGTAMKFSNYLTQGFYDELFDDYGTPRPGAELLIKKIESLPENDLLHKQKSAETALLQLGNTFAVYGSEEGTEKILPFDIIPRIIEDRDWQILERGLRQRIYALNLFINDIYHDKKILKDKVVPEDLVMSSTTYRKQCEGLKPPKGIWCHITGTDLIRDKDGKFYVLEDNMRCPSGVSYVLENRQVLKRTFPHVFADSGVRPVDEYPNKLLATLENLAPETVSSPKIGVLTPGMYNSAYFEHSFLAQQMGVELVEGQDLVVSDGFVYMRTTRGLQRIDVIYRRLDDDFIDPKAFRPDSMLGIPGIMDVYRSGKIAMANAPGTGIADDKAVYAYVPRMIKYYMDEDTILPNVPTFICREERDRAHVLANLDKLVVKAANESGGYGMMIGPHASPEEREKFALLIQKDPRNYIAQPTISLSRAPTIVGDHFEGRHVDLRPYILYGEDIYVMPGGLTRVALKKGSLVVNSSQGGGTKDTWVINSESDANIYNNSDTDRDMDKDNISDKTEANENKANENKANETKASNQQDHSPKLYFLPDQEKHHYSLNPTIKAR</sequence>
<dbReference type="Gene3D" id="3.40.50.11290">
    <property type="match status" value="1"/>
</dbReference>
<accession>A0A1W1HIZ1</accession>
<feature type="compositionally biased region" description="Basic and acidic residues" evidence="1">
    <location>
        <begin position="493"/>
        <end position="521"/>
    </location>
</feature>
<proteinExistence type="predicted"/>
<dbReference type="SUPFAM" id="SSF56059">
    <property type="entry name" value="Glutathione synthetase ATP-binding domain-like"/>
    <property type="match status" value="1"/>
</dbReference>
<reference evidence="3 4" key="1">
    <citation type="submission" date="2017-03" db="EMBL/GenBank/DDBJ databases">
        <authorList>
            <person name="Afonso C.L."/>
            <person name="Miller P.J."/>
            <person name="Scott M.A."/>
            <person name="Spackman E."/>
            <person name="Goraichik I."/>
            <person name="Dimitrov K.M."/>
            <person name="Suarez D.L."/>
            <person name="Swayne D.E."/>
        </authorList>
    </citation>
    <scope>NUCLEOTIDE SEQUENCE [LARGE SCALE GENOMIC DNA]</scope>
    <source>
        <strain evidence="3">PRJEB14757</strain>
    </source>
</reference>
<dbReference type="InterPro" id="IPR025841">
    <property type="entry name" value="CP_ATPgrasp_2"/>
</dbReference>
<dbReference type="EMBL" id="FWEV01000316">
    <property type="protein sequence ID" value="SLM32410.1"/>
    <property type="molecule type" value="Genomic_DNA"/>
</dbReference>
<gene>
    <name evidence="3" type="ORF">MTBBW1_710010</name>
</gene>
<evidence type="ECO:0000313" key="4">
    <source>
        <dbReference type="Proteomes" id="UP000191931"/>
    </source>
</evidence>
<evidence type="ECO:0000259" key="2">
    <source>
        <dbReference type="Pfam" id="PF14403"/>
    </source>
</evidence>
<dbReference type="STRING" id="1246637.MTBBW1_710010"/>
<evidence type="ECO:0000256" key="1">
    <source>
        <dbReference type="SAM" id="MobiDB-lite"/>
    </source>
</evidence>
<dbReference type="AlphaFoldDB" id="A0A1W1HIZ1"/>
<dbReference type="InterPro" id="IPR016450">
    <property type="entry name" value="UCP005522"/>
</dbReference>
<evidence type="ECO:0000313" key="3">
    <source>
        <dbReference type="EMBL" id="SLM32410.1"/>
    </source>
</evidence>
<dbReference type="PIRSF" id="PIRSF005522">
    <property type="entry name" value="UCP005522"/>
    <property type="match status" value="1"/>
</dbReference>
<name>A0A1W1HIZ1_9BACT</name>
<dbReference type="PANTHER" id="PTHR34595:SF7">
    <property type="entry name" value="SLL1039 PROTEIN"/>
    <property type="match status" value="1"/>
</dbReference>
<feature type="domain" description="Circularly permuted ATP-grasp type 2" evidence="2">
    <location>
        <begin position="83"/>
        <end position="458"/>
    </location>
</feature>